<gene>
    <name evidence="2" type="ORF">Tci_910030</name>
</gene>
<dbReference type="AlphaFoldDB" id="A0A699VZ39"/>
<reference evidence="2" key="1">
    <citation type="journal article" date="2019" name="Sci. Rep.">
        <title>Draft genome of Tanacetum cinerariifolium, the natural source of mosquito coil.</title>
        <authorList>
            <person name="Yamashiro T."/>
            <person name="Shiraishi A."/>
            <person name="Satake H."/>
            <person name="Nakayama K."/>
        </authorList>
    </citation>
    <scope>NUCLEOTIDE SEQUENCE</scope>
</reference>
<name>A0A699VZ39_TANCI</name>
<evidence type="ECO:0000256" key="1">
    <source>
        <dbReference type="SAM" id="MobiDB-lite"/>
    </source>
</evidence>
<accession>A0A699VZ39</accession>
<feature type="non-terminal residue" evidence="2">
    <location>
        <position position="1"/>
    </location>
</feature>
<organism evidence="2">
    <name type="scientific">Tanacetum cinerariifolium</name>
    <name type="common">Dalmatian daisy</name>
    <name type="synonym">Chrysanthemum cinerariifolium</name>
    <dbReference type="NCBI Taxonomy" id="118510"/>
    <lineage>
        <taxon>Eukaryota</taxon>
        <taxon>Viridiplantae</taxon>
        <taxon>Streptophyta</taxon>
        <taxon>Embryophyta</taxon>
        <taxon>Tracheophyta</taxon>
        <taxon>Spermatophyta</taxon>
        <taxon>Magnoliopsida</taxon>
        <taxon>eudicotyledons</taxon>
        <taxon>Gunneridae</taxon>
        <taxon>Pentapetalae</taxon>
        <taxon>asterids</taxon>
        <taxon>campanulids</taxon>
        <taxon>Asterales</taxon>
        <taxon>Asteraceae</taxon>
        <taxon>Asteroideae</taxon>
        <taxon>Anthemideae</taxon>
        <taxon>Anthemidinae</taxon>
        <taxon>Tanacetum</taxon>
    </lineage>
</organism>
<comment type="caution">
    <text evidence="2">The sequence shown here is derived from an EMBL/GenBank/DDBJ whole genome shotgun (WGS) entry which is preliminary data.</text>
</comment>
<feature type="region of interest" description="Disordered" evidence="1">
    <location>
        <begin position="1"/>
        <end position="32"/>
    </location>
</feature>
<proteinExistence type="predicted"/>
<evidence type="ECO:0000313" key="2">
    <source>
        <dbReference type="EMBL" id="GFD38061.1"/>
    </source>
</evidence>
<sequence length="32" mass="3529">VPHRSARYASEGADACDCARPARPPRRRDPPP</sequence>
<protein>
    <submittedName>
        <fullName evidence="2">Uncharacterized protein</fullName>
    </submittedName>
</protein>
<dbReference type="EMBL" id="BKCJ011495236">
    <property type="protein sequence ID" value="GFD38061.1"/>
    <property type="molecule type" value="Genomic_DNA"/>
</dbReference>